<dbReference type="RefSeq" id="WP_301639172.1">
    <property type="nucleotide sequence ID" value="NZ_JAUEII010000006.1"/>
</dbReference>
<evidence type="ECO:0000259" key="5">
    <source>
        <dbReference type="Pfam" id="PF01420"/>
    </source>
</evidence>
<accession>A0ABT7X3J9</accession>
<comment type="caution">
    <text evidence="6">The sequence shown here is derived from an EMBL/GenBank/DDBJ whole genome shotgun (WGS) entry which is preliminary data.</text>
</comment>
<dbReference type="InterPro" id="IPR051212">
    <property type="entry name" value="Type-I_RE_S_subunit"/>
</dbReference>
<keyword evidence="7" id="KW-1185">Reference proteome</keyword>
<dbReference type="InterPro" id="IPR044946">
    <property type="entry name" value="Restrct_endonuc_typeI_TRD_sf"/>
</dbReference>
<evidence type="ECO:0000256" key="1">
    <source>
        <dbReference type="ARBA" id="ARBA00010923"/>
    </source>
</evidence>
<feature type="coiled-coil region" evidence="4">
    <location>
        <begin position="413"/>
        <end position="440"/>
    </location>
</feature>
<keyword evidence="6" id="KW-0255">Endonuclease</keyword>
<dbReference type="GO" id="GO:0004519">
    <property type="term" value="F:endonuclease activity"/>
    <property type="evidence" value="ECO:0007669"/>
    <property type="project" value="UniProtKB-KW"/>
</dbReference>
<dbReference type="InterPro" id="IPR000055">
    <property type="entry name" value="Restrct_endonuc_typeI_TRD"/>
</dbReference>
<gene>
    <name evidence="6" type="ORF">QVO10_04480</name>
</gene>
<dbReference type="Gene3D" id="1.10.287.1120">
    <property type="entry name" value="Bipartite methylase S protein"/>
    <property type="match status" value="1"/>
</dbReference>
<keyword evidence="6" id="KW-0378">Hydrolase</keyword>
<evidence type="ECO:0000313" key="7">
    <source>
        <dbReference type="Proteomes" id="UP001167871"/>
    </source>
</evidence>
<evidence type="ECO:0000256" key="3">
    <source>
        <dbReference type="ARBA" id="ARBA00023125"/>
    </source>
</evidence>
<sequence>MKYEEYKDSGMSWVGDVPINWQRKRIKFLCSNSSAGIWGEEEKGDVNDIVCFRIADFDYQRGYLCFDKLTFRNIQSKDLNGRTLTENSLLIEKSGGGEVTPVGRVVRYNYGDKATCSNFIHFITINKLYNRDFLYYYFYALYANKENLLYFNQTTGIQNLKIGEYLGQSIFLPSFTEQQAIATYLDKKCEEINHAIDVQKKKIDLLGELKQTIITDAVTKGLNPNAPMKDSGVEWIGEVPDHWKVMKLNFACKKITDFVASGSFADLRNNVTYLDEPDYAMLVRTADLSGKDKSIAKVYVSKHSYKFLSNSNLFGGEVILPNIGASIGDVYIVPEHIYEKATLGPNSIMLISKTDNNFLYYLFCSKRWREALIILGQAAAQCKFNKTEVRGLKVIIPPITEQRTIVAHIEKKVTKIDSQITKANRRIELLEELKQSIITEAVTGKIKVC</sequence>
<protein>
    <submittedName>
        <fullName evidence="6">Restriction endonuclease subunit S</fullName>
    </submittedName>
</protein>
<dbReference type="Pfam" id="PF01420">
    <property type="entry name" value="Methylase_S"/>
    <property type="match status" value="2"/>
</dbReference>
<organism evidence="6 7">
    <name type="scientific">Bacteroides gallinaceum</name>
    <dbReference type="NCBI Taxonomy" id="1462571"/>
    <lineage>
        <taxon>Bacteria</taxon>
        <taxon>Pseudomonadati</taxon>
        <taxon>Bacteroidota</taxon>
        <taxon>Bacteroidia</taxon>
        <taxon>Bacteroidales</taxon>
        <taxon>Bacteroidaceae</taxon>
        <taxon>Bacteroides</taxon>
    </lineage>
</organism>
<comment type="similarity">
    <text evidence="1">Belongs to the type-I restriction system S methylase family.</text>
</comment>
<dbReference type="SUPFAM" id="SSF116734">
    <property type="entry name" value="DNA methylase specificity domain"/>
    <property type="match status" value="2"/>
</dbReference>
<reference evidence="6" key="2">
    <citation type="submission" date="2024-05" db="EMBL/GenBank/DDBJ databases">
        <title>Identification and characterization of horizontal gene transfer across gut microbiota members of farm animals based on homology search.</title>
        <authorList>
            <person name="Schwarzerova J."/>
            <person name="Nykrynova M."/>
            <person name="Jureckova K."/>
            <person name="Cejkova D."/>
            <person name="Rychlik I."/>
        </authorList>
    </citation>
    <scope>NUCLEOTIDE SEQUENCE</scope>
    <source>
        <strain evidence="6">84_SSukc20</strain>
    </source>
</reference>
<dbReference type="Proteomes" id="UP001167871">
    <property type="component" value="Unassembled WGS sequence"/>
</dbReference>
<keyword evidence="2" id="KW-0680">Restriction system</keyword>
<evidence type="ECO:0000256" key="2">
    <source>
        <dbReference type="ARBA" id="ARBA00022747"/>
    </source>
</evidence>
<feature type="domain" description="Type I restriction modification DNA specificity" evidence="5">
    <location>
        <begin position="272"/>
        <end position="421"/>
    </location>
</feature>
<dbReference type="Gene3D" id="3.90.220.20">
    <property type="entry name" value="DNA methylase specificity domains"/>
    <property type="match status" value="2"/>
</dbReference>
<feature type="domain" description="Type I restriction modification DNA specificity" evidence="5">
    <location>
        <begin position="79"/>
        <end position="195"/>
    </location>
</feature>
<keyword evidence="3" id="KW-0238">DNA-binding</keyword>
<reference evidence="6" key="1">
    <citation type="submission" date="2023-06" db="EMBL/GenBank/DDBJ databases">
        <authorList>
            <person name="Zeman M."/>
            <person name="Kubasova T."/>
            <person name="Jahodarova E."/>
            <person name="Nykrynova M."/>
            <person name="Rychlik I."/>
        </authorList>
    </citation>
    <scope>NUCLEOTIDE SEQUENCE</scope>
    <source>
        <strain evidence="6">84_SSukc20</strain>
    </source>
</reference>
<keyword evidence="4" id="KW-0175">Coiled coil</keyword>
<dbReference type="EMBL" id="JAUEII010000006">
    <property type="protein sequence ID" value="MDN0048649.1"/>
    <property type="molecule type" value="Genomic_DNA"/>
</dbReference>
<evidence type="ECO:0000313" key="6">
    <source>
        <dbReference type="EMBL" id="MDN0048649.1"/>
    </source>
</evidence>
<proteinExistence type="inferred from homology"/>
<dbReference type="PANTHER" id="PTHR43140">
    <property type="entry name" value="TYPE-1 RESTRICTION ENZYME ECOKI SPECIFICITY PROTEIN"/>
    <property type="match status" value="1"/>
</dbReference>
<evidence type="ECO:0000256" key="4">
    <source>
        <dbReference type="SAM" id="Coils"/>
    </source>
</evidence>
<name>A0ABT7X3J9_9BACE</name>
<keyword evidence="6" id="KW-0540">Nuclease</keyword>
<dbReference type="PANTHER" id="PTHR43140:SF1">
    <property type="entry name" value="TYPE I RESTRICTION ENZYME ECOKI SPECIFICITY SUBUNIT"/>
    <property type="match status" value="1"/>
</dbReference>